<dbReference type="CDD" id="cd09323">
    <property type="entry name" value="TDT_SLAC1_like"/>
    <property type="match status" value="1"/>
</dbReference>
<dbReference type="EMBL" id="BSPX01000029">
    <property type="protein sequence ID" value="GLT22706.1"/>
    <property type="molecule type" value="Genomic_DNA"/>
</dbReference>
<evidence type="ECO:0000256" key="2">
    <source>
        <dbReference type="ARBA" id="ARBA00022692"/>
    </source>
</evidence>
<dbReference type="Pfam" id="PF03595">
    <property type="entry name" value="SLAC1"/>
    <property type="match status" value="1"/>
</dbReference>
<dbReference type="InterPro" id="IPR052951">
    <property type="entry name" value="Tellurite_res_ion_channel"/>
</dbReference>
<feature type="transmembrane region" description="Helical" evidence="5">
    <location>
        <begin position="57"/>
        <end position="79"/>
    </location>
</feature>
<evidence type="ECO:0000313" key="6">
    <source>
        <dbReference type="EMBL" id="GLT22706.1"/>
    </source>
</evidence>
<sequence length="220" mass="23997">MNPTELPSIEPTPMNQAAAPSHSLAHLPVALFSTVMGIAGLALAWQKAARLLGWPAAVGQGLVWVASAVFVVVAFAYLVKWLRHPDAVHAERAHPVKMNFVPTISIGILLLGVAWQPVVPAFASGVWAVGAALHLALTLITMSAWIHHTHFEVQHLNPAWFIPVVGNIIVPLGGVHFAPLELSWFFFSIGLVFWIVLLAVVMYRLFFHAPLALRLTVKRL</sequence>
<evidence type="ECO:0000256" key="3">
    <source>
        <dbReference type="ARBA" id="ARBA00022989"/>
    </source>
</evidence>
<feature type="transmembrane region" description="Helical" evidence="5">
    <location>
        <begin position="158"/>
        <end position="178"/>
    </location>
</feature>
<protein>
    <recommendedName>
        <fullName evidence="8">C4-dicarboxylate ABC transporter</fullName>
    </recommendedName>
</protein>
<dbReference type="Gene3D" id="1.50.10.150">
    <property type="entry name" value="Voltage-dependent anion channel"/>
    <property type="match status" value="1"/>
</dbReference>
<gene>
    <name evidence="6" type="ORF">GCM10007933_21660</name>
</gene>
<feature type="transmembrane region" description="Helical" evidence="5">
    <location>
        <begin position="184"/>
        <end position="206"/>
    </location>
</feature>
<evidence type="ECO:0000256" key="4">
    <source>
        <dbReference type="ARBA" id="ARBA00023136"/>
    </source>
</evidence>
<reference evidence="7" key="1">
    <citation type="journal article" date="2019" name="Int. J. Syst. Evol. Microbiol.">
        <title>The Global Catalogue of Microorganisms (GCM) 10K type strain sequencing project: providing services to taxonomists for standard genome sequencing and annotation.</title>
        <authorList>
            <consortium name="The Broad Institute Genomics Platform"/>
            <consortium name="The Broad Institute Genome Sequencing Center for Infectious Disease"/>
            <person name="Wu L."/>
            <person name="Ma J."/>
        </authorList>
    </citation>
    <scope>NUCLEOTIDE SEQUENCE [LARGE SCALE GENOMIC DNA]</scope>
    <source>
        <strain evidence="7">NBRC 102407</strain>
    </source>
</reference>
<keyword evidence="4 5" id="KW-0472">Membrane</keyword>
<accession>A0ABQ6FCS2</accession>
<proteinExistence type="predicted"/>
<comment type="caution">
    <text evidence="6">The sequence shown here is derived from an EMBL/GenBank/DDBJ whole genome shotgun (WGS) entry which is preliminary data.</text>
</comment>
<name>A0ABQ6FCS2_9RHOO</name>
<dbReference type="InterPro" id="IPR038665">
    <property type="entry name" value="Voltage-dep_anion_channel_sf"/>
</dbReference>
<dbReference type="InterPro" id="IPR004695">
    <property type="entry name" value="SLAC1/Mae1/Ssu1/TehA"/>
</dbReference>
<evidence type="ECO:0000256" key="1">
    <source>
        <dbReference type="ARBA" id="ARBA00004141"/>
    </source>
</evidence>
<evidence type="ECO:0008006" key="8">
    <source>
        <dbReference type="Google" id="ProtNLM"/>
    </source>
</evidence>
<keyword evidence="2 5" id="KW-0812">Transmembrane</keyword>
<dbReference type="PANTHER" id="PTHR37955:SF1">
    <property type="entry name" value="DEP DOMAIN-CONTAINING PROTEIN"/>
    <property type="match status" value="1"/>
</dbReference>
<keyword evidence="3 5" id="KW-1133">Transmembrane helix</keyword>
<dbReference type="Proteomes" id="UP001157167">
    <property type="component" value="Unassembled WGS sequence"/>
</dbReference>
<feature type="transmembrane region" description="Helical" evidence="5">
    <location>
        <begin position="24"/>
        <end position="45"/>
    </location>
</feature>
<evidence type="ECO:0000256" key="5">
    <source>
        <dbReference type="SAM" id="Phobius"/>
    </source>
</evidence>
<organism evidence="6 7">
    <name type="scientific">Zoogloea oryzae</name>
    <dbReference type="NCBI Taxonomy" id="310767"/>
    <lineage>
        <taxon>Bacteria</taxon>
        <taxon>Pseudomonadati</taxon>
        <taxon>Pseudomonadota</taxon>
        <taxon>Betaproteobacteria</taxon>
        <taxon>Rhodocyclales</taxon>
        <taxon>Zoogloeaceae</taxon>
        <taxon>Zoogloea</taxon>
    </lineage>
</organism>
<comment type="subcellular location">
    <subcellularLocation>
        <location evidence="1">Membrane</location>
        <topology evidence="1">Multi-pass membrane protein</topology>
    </subcellularLocation>
</comment>
<evidence type="ECO:0000313" key="7">
    <source>
        <dbReference type="Proteomes" id="UP001157167"/>
    </source>
</evidence>
<feature type="transmembrane region" description="Helical" evidence="5">
    <location>
        <begin position="125"/>
        <end position="146"/>
    </location>
</feature>
<dbReference type="PANTHER" id="PTHR37955">
    <property type="entry name" value="TELLURITE RESISTANCE PROTEIN TEHA"/>
    <property type="match status" value="1"/>
</dbReference>
<keyword evidence="7" id="KW-1185">Reference proteome</keyword>
<feature type="transmembrane region" description="Helical" evidence="5">
    <location>
        <begin position="100"/>
        <end position="119"/>
    </location>
</feature>